<gene>
    <name evidence="3" type="ORF">SAMN05192532_102690</name>
</gene>
<dbReference type="OrthoDB" id="2382185at2"/>
<dbReference type="EMBL" id="FONT01000002">
    <property type="protein sequence ID" value="SFE63043.1"/>
    <property type="molecule type" value="Genomic_DNA"/>
</dbReference>
<keyword evidence="1" id="KW-1133">Transmembrane helix</keyword>
<evidence type="ECO:0000259" key="2">
    <source>
        <dbReference type="Pfam" id="PF07435"/>
    </source>
</evidence>
<dbReference type="InterPro" id="IPR009996">
    <property type="entry name" value="YycH"/>
</dbReference>
<protein>
    <submittedName>
        <fullName evidence="3">Two-component signal transduction system YycFG, regulatory protein YycH</fullName>
    </submittedName>
</protein>
<proteinExistence type="predicted"/>
<dbReference type="RefSeq" id="WP_091659600.1">
    <property type="nucleotide sequence ID" value="NZ_FONT01000002.1"/>
</dbReference>
<organism evidence="3 4">
    <name type="scientific">Alteribacillus iranensis</name>
    <dbReference type="NCBI Taxonomy" id="930128"/>
    <lineage>
        <taxon>Bacteria</taxon>
        <taxon>Bacillati</taxon>
        <taxon>Bacillota</taxon>
        <taxon>Bacilli</taxon>
        <taxon>Bacillales</taxon>
        <taxon>Bacillaceae</taxon>
        <taxon>Alteribacillus</taxon>
    </lineage>
</organism>
<feature type="transmembrane region" description="Helical" evidence="1">
    <location>
        <begin position="7"/>
        <end position="25"/>
    </location>
</feature>
<accession>A0A1I2C5E7</accession>
<feature type="domain" description="Regulatory protein YycH" evidence="2">
    <location>
        <begin position="3"/>
        <end position="433"/>
    </location>
</feature>
<evidence type="ECO:0000313" key="3">
    <source>
        <dbReference type="EMBL" id="SFE63043.1"/>
    </source>
</evidence>
<dbReference type="Pfam" id="PF07435">
    <property type="entry name" value="YycH"/>
    <property type="match status" value="1"/>
</dbReference>
<reference evidence="3 4" key="1">
    <citation type="submission" date="2016-10" db="EMBL/GenBank/DDBJ databases">
        <authorList>
            <person name="de Groot N.N."/>
        </authorList>
    </citation>
    <scope>NUCLEOTIDE SEQUENCE [LARGE SCALE GENOMIC DNA]</scope>
    <source>
        <strain evidence="3 4">DSM 23995</strain>
    </source>
</reference>
<dbReference type="InterPro" id="IPR042274">
    <property type="entry name" value="YycH/YycI_2"/>
</dbReference>
<evidence type="ECO:0000313" key="4">
    <source>
        <dbReference type="Proteomes" id="UP000199516"/>
    </source>
</evidence>
<keyword evidence="1" id="KW-0812">Transmembrane</keyword>
<keyword evidence="1" id="KW-0472">Membrane</keyword>
<sequence length="439" mass="50708">MKERIKSWTLTILVAISVFLTWQLWNYQPNYALLDEDTGYVPSENLGKELSLKEVIWPQQLVFHQGVDQHGVDGSDRLLSAFYEDFLDSRFEDITLNQDYEIRDLYDGQREAELVFPAPIPGEALERILDIESDTPYLSIDSVDRIILSDQGGDSENLQVKFVSYSEPVVLEGETNFSLSEFRERYIERMDEFPEVFPYELPGSDFIQKTVYLPAEPITYNSVSDTSTALNYNDFLSLLFSDSDYVRQYHQDNQEASFTDGNRMMSLEDNGDYLTYVNPVYSENSSDNQQHVVTTTFDFVNSRGGGWTDDYRLYDWEHRRSGEHATYRMVVAGLPVFESRGRDLASINVSRSGGQVSEFSRPLFNLDESPIDTQGAEELASGSEVLAYVERQFETDRIENIQVGYQMEKTDNLVIRFEPSWYVKYDGSWYSVEPNKEEE</sequence>
<dbReference type="AlphaFoldDB" id="A0A1I2C5E7"/>
<keyword evidence="4" id="KW-1185">Reference proteome</keyword>
<name>A0A1I2C5E7_9BACI</name>
<dbReference type="CDD" id="cd15787">
    <property type="entry name" value="YycH_N"/>
    <property type="match status" value="1"/>
</dbReference>
<evidence type="ECO:0000256" key="1">
    <source>
        <dbReference type="SAM" id="Phobius"/>
    </source>
</evidence>
<dbReference type="STRING" id="930128.SAMN05192532_102690"/>
<dbReference type="Gene3D" id="3.30.310.160">
    <property type="entry name" value="YycH protein, domain 2"/>
    <property type="match status" value="1"/>
</dbReference>
<dbReference type="Proteomes" id="UP000199516">
    <property type="component" value="Unassembled WGS sequence"/>
</dbReference>